<dbReference type="EMBL" id="LT607750">
    <property type="protein sequence ID" value="SCG75850.1"/>
    <property type="molecule type" value="Genomic_DNA"/>
</dbReference>
<feature type="region of interest" description="Disordered" evidence="1">
    <location>
        <begin position="1"/>
        <end position="24"/>
    </location>
</feature>
<evidence type="ECO:0000256" key="1">
    <source>
        <dbReference type="SAM" id="MobiDB-lite"/>
    </source>
</evidence>
<dbReference type="AlphaFoldDB" id="A0A1C5JZ49"/>
<organism evidence="2 3">
    <name type="scientific">Micromonospora echinaurantiaca</name>
    <dbReference type="NCBI Taxonomy" id="47857"/>
    <lineage>
        <taxon>Bacteria</taxon>
        <taxon>Bacillati</taxon>
        <taxon>Actinomycetota</taxon>
        <taxon>Actinomycetes</taxon>
        <taxon>Micromonosporales</taxon>
        <taxon>Micromonosporaceae</taxon>
        <taxon>Micromonospora</taxon>
    </lineage>
</organism>
<protein>
    <submittedName>
        <fullName evidence="2">Uncharacterized protein</fullName>
    </submittedName>
</protein>
<dbReference type="RefSeq" id="WP_088996133.1">
    <property type="nucleotide sequence ID" value="NZ_LT607750.1"/>
</dbReference>
<dbReference type="Proteomes" id="UP000198217">
    <property type="component" value="Chromosome I"/>
</dbReference>
<accession>A0A1C5JZ49</accession>
<reference evidence="2 3" key="1">
    <citation type="submission" date="2016-06" db="EMBL/GenBank/DDBJ databases">
        <authorList>
            <person name="Kjaerup R.B."/>
            <person name="Dalgaard T.S."/>
            <person name="Juul-Madsen H.R."/>
        </authorList>
    </citation>
    <scope>NUCLEOTIDE SEQUENCE [LARGE SCALE GENOMIC DNA]</scope>
    <source>
        <strain evidence="2 3">DSM 43904</strain>
    </source>
</reference>
<sequence length="277" mass="29151">MGIDDDYTDRHAGRPAAGQRSAGGRGRGVAVLAAMATVVLGLTAGCGQRAGAEGTSAQPTTAAATPDGAGLVPWVSALVARNGTAVTVYTGPGDAKCSELYEPRATVTEQDGAQVVVAVRGRVIESVDCAASGSAVPLVVSLRAPLGDRALRDAATGTPHPVYHERDLPDLTADRRWSPYESHWMSTDEGWHRGYNGPNGSGLLLSAQPTAAVSRPEAVATVRIGSRDGGVTGQEGRWWTLWWEAGEVTYSLRLMPREGGSFTLAEFERELARLKWS</sequence>
<keyword evidence="3" id="KW-1185">Reference proteome</keyword>
<proteinExistence type="predicted"/>
<gene>
    <name evidence="2" type="ORF">GA0070609_5175</name>
</gene>
<evidence type="ECO:0000313" key="2">
    <source>
        <dbReference type="EMBL" id="SCG75850.1"/>
    </source>
</evidence>
<evidence type="ECO:0000313" key="3">
    <source>
        <dbReference type="Proteomes" id="UP000198217"/>
    </source>
</evidence>
<name>A0A1C5JZ49_9ACTN</name>